<evidence type="ECO:0000313" key="15">
    <source>
        <dbReference type="EMBL" id="CAA9385142.1"/>
    </source>
</evidence>
<dbReference type="PANTHER" id="PTHR43024:SF1">
    <property type="entry name" value="UDP-N-ACETYLMURAMOYL-TRIPEPTIDE--D-ALANYL-D-ALANINE LIGASE"/>
    <property type="match status" value="1"/>
</dbReference>
<dbReference type="GO" id="GO:0009252">
    <property type="term" value="P:peptidoglycan biosynthetic process"/>
    <property type="evidence" value="ECO:0007669"/>
    <property type="project" value="UniProtKB-UniRule"/>
</dbReference>
<dbReference type="EMBL" id="CADCUL010000172">
    <property type="protein sequence ID" value="CAA9385142.1"/>
    <property type="molecule type" value="Genomic_DNA"/>
</dbReference>
<dbReference type="UniPathway" id="UPA00219"/>
<dbReference type="SUPFAM" id="SSF53244">
    <property type="entry name" value="MurD-like peptide ligases, peptide-binding domain"/>
    <property type="match status" value="1"/>
</dbReference>
<evidence type="ECO:0000256" key="3">
    <source>
        <dbReference type="ARBA" id="ARBA00022618"/>
    </source>
</evidence>
<evidence type="ECO:0000256" key="5">
    <source>
        <dbReference type="ARBA" id="ARBA00022840"/>
    </source>
</evidence>
<keyword evidence="8 10" id="KW-0131">Cell cycle</keyword>
<keyword evidence="2 10" id="KW-0436">Ligase</keyword>
<reference evidence="15" key="1">
    <citation type="submission" date="2020-02" db="EMBL/GenBank/DDBJ databases">
        <authorList>
            <person name="Meier V. D."/>
        </authorList>
    </citation>
    <scope>NUCLEOTIDE SEQUENCE</scope>
    <source>
        <strain evidence="15">AVDCRST_MAG21</strain>
    </source>
</reference>
<name>A0A6J4NG01_9ACTN</name>
<dbReference type="SUPFAM" id="SSF63418">
    <property type="entry name" value="MurE/MurF N-terminal domain"/>
    <property type="match status" value="1"/>
</dbReference>
<keyword evidence="6 10" id="KW-0133">Cell shape</keyword>
<feature type="domain" description="Mur ligase N-terminal catalytic" evidence="12">
    <location>
        <begin position="32"/>
        <end position="75"/>
    </location>
</feature>
<comment type="subcellular location">
    <subcellularLocation>
        <location evidence="10 11">Cytoplasm</location>
    </subcellularLocation>
</comment>
<dbReference type="GO" id="GO:0047480">
    <property type="term" value="F:UDP-N-acetylmuramoyl-tripeptide-D-alanyl-D-alanine ligase activity"/>
    <property type="evidence" value="ECO:0007669"/>
    <property type="project" value="UniProtKB-UniRule"/>
</dbReference>
<dbReference type="GO" id="GO:0051301">
    <property type="term" value="P:cell division"/>
    <property type="evidence" value="ECO:0007669"/>
    <property type="project" value="UniProtKB-KW"/>
</dbReference>
<accession>A0A6J4NG01</accession>
<keyword evidence="1 10" id="KW-0963">Cytoplasm</keyword>
<dbReference type="SUPFAM" id="SSF53623">
    <property type="entry name" value="MurD-like peptide ligases, catalytic domain"/>
    <property type="match status" value="1"/>
</dbReference>
<protein>
    <recommendedName>
        <fullName evidence="10 11">UDP-N-acetylmuramoyl-tripeptide--D-alanyl-D-alanine ligase</fullName>
        <ecNumber evidence="10 11">6.3.2.10</ecNumber>
    </recommendedName>
    <alternativeName>
        <fullName evidence="10">D-alanyl-D-alanine-adding enzyme</fullName>
    </alternativeName>
</protein>
<dbReference type="Pfam" id="PF01225">
    <property type="entry name" value="Mur_ligase"/>
    <property type="match status" value="1"/>
</dbReference>
<evidence type="ECO:0000259" key="14">
    <source>
        <dbReference type="Pfam" id="PF08245"/>
    </source>
</evidence>
<dbReference type="AlphaFoldDB" id="A0A6J4NG01"/>
<dbReference type="GO" id="GO:0008360">
    <property type="term" value="P:regulation of cell shape"/>
    <property type="evidence" value="ECO:0007669"/>
    <property type="project" value="UniProtKB-KW"/>
</dbReference>
<evidence type="ECO:0000256" key="11">
    <source>
        <dbReference type="RuleBase" id="RU004136"/>
    </source>
</evidence>
<dbReference type="HAMAP" id="MF_02019">
    <property type="entry name" value="MurF"/>
    <property type="match status" value="1"/>
</dbReference>
<dbReference type="Gene3D" id="3.90.190.20">
    <property type="entry name" value="Mur ligase, C-terminal domain"/>
    <property type="match status" value="1"/>
</dbReference>
<evidence type="ECO:0000256" key="1">
    <source>
        <dbReference type="ARBA" id="ARBA00022490"/>
    </source>
</evidence>
<organism evidence="15">
    <name type="scientific">uncultured Nocardioidaceae bacterium</name>
    <dbReference type="NCBI Taxonomy" id="253824"/>
    <lineage>
        <taxon>Bacteria</taxon>
        <taxon>Bacillati</taxon>
        <taxon>Actinomycetota</taxon>
        <taxon>Actinomycetes</taxon>
        <taxon>Propionibacteriales</taxon>
        <taxon>Nocardioidaceae</taxon>
        <taxon>environmental samples</taxon>
    </lineage>
</organism>
<dbReference type="Gene3D" id="3.40.1390.10">
    <property type="entry name" value="MurE/MurF, N-terminal domain"/>
    <property type="match status" value="1"/>
</dbReference>
<dbReference type="InterPro" id="IPR013221">
    <property type="entry name" value="Mur_ligase_cen"/>
</dbReference>
<evidence type="ECO:0000259" key="13">
    <source>
        <dbReference type="Pfam" id="PF02875"/>
    </source>
</evidence>
<comment type="caution">
    <text evidence="10">Lacks conserved residue(s) required for the propagation of feature annotation.</text>
</comment>
<dbReference type="InterPro" id="IPR036565">
    <property type="entry name" value="Mur-like_cat_sf"/>
</dbReference>
<comment type="similarity">
    <text evidence="10">Belongs to the MurCDEF family. MurF subfamily.</text>
</comment>
<gene>
    <name evidence="10" type="primary">murF</name>
    <name evidence="15" type="ORF">AVDCRST_MAG21-1952</name>
</gene>
<evidence type="ECO:0000256" key="4">
    <source>
        <dbReference type="ARBA" id="ARBA00022741"/>
    </source>
</evidence>
<comment type="catalytic activity">
    <reaction evidence="10 11">
        <text>D-alanyl-D-alanine + UDP-N-acetyl-alpha-D-muramoyl-L-alanyl-gamma-D-glutamyl-meso-2,6-diaminopimelate + ATP = UDP-N-acetyl-alpha-D-muramoyl-L-alanyl-gamma-D-glutamyl-meso-2,6-diaminopimeloyl-D-alanyl-D-alanine + ADP + phosphate + H(+)</text>
        <dbReference type="Rhea" id="RHEA:28374"/>
        <dbReference type="ChEBI" id="CHEBI:15378"/>
        <dbReference type="ChEBI" id="CHEBI:30616"/>
        <dbReference type="ChEBI" id="CHEBI:43474"/>
        <dbReference type="ChEBI" id="CHEBI:57822"/>
        <dbReference type="ChEBI" id="CHEBI:61386"/>
        <dbReference type="ChEBI" id="CHEBI:83905"/>
        <dbReference type="ChEBI" id="CHEBI:456216"/>
        <dbReference type="EC" id="6.3.2.10"/>
    </reaction>
</comment>
<dbReference type="Pfam" id="PF02875">
    <property type="entry name" value="Mur_ligase_C"/>
    <property type="match status" value="1"/>
</dbReference>
<dbReference type="PANTHER" id="PTHR43024">
    <property type="entry name" value="UDP-N-ACETYLMURAMOYL-TRIPEPTIDE--D-ALANYL-D-ALANINE LIGASE"/>
    <property type="match status" value="1"/>
</dbReference>
<dbReference type="EC" id="6.3.2.10" evidence="10 11"/>
<keyword evidence="3 10" id="KW-0132">Cell division</keyword>
<feature type="domain" description="Mur ligase C-terminal" evidence="13">
    <location>
        <begin position="323"/>
        <end position="451"/>
    </location>
</feature>
<dbReference type="GO" id="GO:0071555">
    <property type="term" value="P:cell wall organization"/>
    <property type="evidence" value="ECO:0007669"/>
    <property type="project" value="UniProtKB-KW"/>
</dbReference>
<dbReference type="InterPro" id="IPR000713">
    <property type="entry name" value="Mur_ligase_N"/>
</dbReference>
<comment type="pathway">
    <text evidence="10 11">Cell wall biogenesis; peptidoglycan biosynthesis.</text>
</comment>
<keyword evidence="4 10" id="KW-0547">Nucleotide-binding</keyword>
<dbReference type="InterPro" id="IPR005863">
    <property type="entry name" value="UDP-N-AcMur_synth"/>
</dbReference>
<dbReference type="InterPro" id="IPR035911">
    <property type="entry name" value="MurE/MurF_N"/>
</dbReference>
<dbReference type="InterPro" id="IPR051046">
    <property type="entry name" value="MurCDEF_CellWall_CoF430Synth"/>
</dbReference>
<dbReference type="InterPro" id="IPR004101">
    <property type="entry name" value="Mur_ligase_C"/>
</dbReference>
<dbReference type="Pfam" id="PF08245">
    <property type="entry name" value="Mur_ligase_M"/>
    <property type="match status" value="1"/>
</dbReference>
<evidence type="ECO:0000256" key="7">
    <source>
        <dbReference type="ARBA" id="ARBA00022984"/>
    </source>
</evidence>
<dbReference type="NCBIfam" id="TIGR01143">
    <property type="entry name" value="murF"/>
    <property type="match status" value="1"/>
</dbReference>
<evidence type="ECO:0000256" key="9">
    <source>
        <dbReference type="ARBA" id="ARBA00023316"/>
    </source>
</evidence>
<keyword evidence="9 10" id="KW-0961">Cell wall biogenesis/degradation</keyword>
<evidence type="ECO:0000259" key="12">
    <source>
        <dbReference type="Pfam" id="PF01225"/>
    </source>
</evidence>
<feature type="domain" description="Mur ligase central" evidence="14">
    <location>
        <begin position="108"/>
        <end position="299"/>
    </location>
</feature>
<evidence type="ECO:0000256" key="10">
    <source>
        <dbReference type="HAMAP-Rule" id="MF_02019"/>
    </source>
</evidence>
<proteinExistence type="inferred from homology"/>
<evidence type="ECO:0000256" key="8">
    <source>
        <dbReference type="ARBA" id="ARBA00023306"/>
    </source>
</evidence>
<dbReference type="InterPro" id="IPR036615">
    <property type="entry name" value="Mur_ligase_C_dom_sf"/>
</dbReference>
<comment type="function">
    <text evidence="10 11">Involved in cell wall formation. Catalyzes the final step in the synthesis of UDP-N-acetylmuramoyl-pentapeptide, the precursor of murein.</text>
</comment>
<evidence type="ECO:0000256" key="6">
    <source>
        <dbReference type="ARBA" id="ARBA00022960"/>
    </source>
</evidence>
<keyword evidence="5 10" id="KW-0067">ATP-binding</keyword>
<keyword evidence="7 10" id="KW-0573">Peptidoglycan synthesis</keyword>
<dbReference type="GO" id="GO:0005737">
    <property type="term" value="C:cytoplasm"/>
    <property type="evidence" value="ECO:0007669"/>
    <property type="project" value="UniProtKB-SubCell"/>
</dbReference>
<dbReference type="Gene3D" id="3.40.1190.10">
    <property type="entry name" value="Mur-like, catalytic domain"/>
    <property type="match status" value="1"/>
</dbReference>
<evidence type="ECO:0000256" key="2">
    <source>
        <dbReference type="ARBA" id="ARBA00022598"/>
    </source>
</evidence>
<sequence>MIALTLAQVATAVGGELAAGANPQTVVMGPVVVDSRAVTPGALFVAVAGARVDGHEHAADALSAGAAACLATRPVGMPTVVVDDTVVALGRLAAAVVARLERCTVIGVTGSQGKTGTKDLLAHVLSAAGATVATQGNYNNEIGVPLTALRAETDTEFLVVEMGARGRGHIRFLSELVQPTIGCVLNVGTAHLGEFGTREAIAEAKGELIEALPGTGTAVLNADDPVVLGMSKRTSARVLTFGQSPEAQLQVADLRTESDGCAAFDLVHRTAGAVEQVPVRLHLLGEHQALNAAAAAGVALAAGCRLADVATALGTAAPASRWRMQPTERADGVLVVNDAYNANPDSMQAALKTLVALSRARGGRSFAVLGEMAELGEQTTSAHDAVGRLAVRLDVDQLVVVGEAARTLHLGACLEGSWGSESILVPDADAAVVTLRQLVRPGDTVLVKASRAAALERVAEALIADAPPAAAPHPEQP</sequence>
<dbReference type="GO" id="GO:0005524">
    <property type="term" value="F:ATP binding"/>
    <property type="evidence" value="ECO:0007669"/>
    <property type="project" value="UniProtKB-UniRule"/>
</dbReference>